<feature type="non-terminal residue" evidence="1">
    <location>
        <position position="1"/>
    </location>
</feature>
<reference evidence="1" key="1">
    <citation type="submission" date="2023-03" db="EMBL/GenBank/DDBJ databases">
        <title>Massive genome expansion in bonnet fungi (Mycena s.s.) driven by repeated elements and novel gene families across ecological guilds.</title>
        <authorList>
            <consortium name="Lawrence Berkeley National Laboratory"/>
            <person name="Harder C.B."/>
            <person name="Miyauchi S."/>
            <person name="Viragh M."/>
            <person name="Kuo A."/>
            <person name="Thoen E."/>
            <person name="Andreopoulos B."/>
            <person name="Lu D."/>
            <person name="Skrede I."/>
            <person name="Drula E."/>
            <person name="Henrissat B."/>
            <person name="Morin E."/>
            <person name="Kohler A."/>
            <person name="Barry K."/>
            <person name="LaButti K."/>
            <person name="Morin E."/>
            <person name="Salamov A."/>
            <person name="Lipzen A."/>
            <person name="Mereny Z."/>
            <person name="Hegedus B."/>
            <person name="Baldrian P."/>
            <person name="Stursova M."/>
            <person name="Weitz H."/>
            <person name="Taylor A."/>
            <person name="Grigoriev I.V."/>
            <person name="Nagy L.G."/>
            <person name="Martin F."/>
            <person name="Kauserud H."/>
        </authorList>
    </citation>
    <scope>NUCLEOTIDE SEQUENCE</scope>
    <source>
        <strain evidence="1">CBHHK067</strain>
    </source>
</reference>
<evidence type="ECO:0000313" key="2">
    <source>
        <dbReference type="Proteomes" id="UP001221757"/>
    </source>
</evidence>
<gene>
    <name evidence="1" type="ORF">B0H17DRAFT_928200</name>
</gene>
<dbReference type="AlphaFoldDB" id="A0AAD7GNQ8"/>
<accession>A0AAD7GNQ8</accession>
<protein>
    <submittedName>
        <fullName evidence="1">Uncharacterized protein</fullName>
    </submittedName>
</protein>
<evidence type="ECO:0000313" key="1">
    <source>
        <dbReference type="EMBL" id="KAJ7697684.1"/>
    </source>
</evidence>
<name>A0AAD7GNQ8_MYCRO</name>
<comment type="caution">
    <text evidence="1">The sequence shown here is derived from an EMBL/GenBank/DDBJ whole genome shotgun (WGS) entry which is preliminary data.</text>
</comment>
<organism evidence="1 2">
    <name type="scientific">Mycena rosella</name>
    <name type="common">Pink bonnet</name>
    <name type="synonym">Agaricus rosellus</name>
    <dbReference type="NCBI Taxonomy" id="1033263"/>
    <lineage>
        <taxon>Eukaryota</taxon>
        <taxon>Fungi</taxon>
        <taxon>Dikarya</taxon>
        <taxon>Basidiomycota</taxon>
        <taxon>Agaricomycotina</taxon>
        <taxon>Agaricomycetes</taxon>
        <taxon>Agaricomycetidae</taxon>
        <taxon>Agaricales</taxon>
        <taxon>Marasmiineae</taxon>
        <taxon>Mycenaceae</taxon>
        <taxon>Mycena</taxon>
    </lineage>
</organism>
<proteinExistence type="predicted"/>
<keyword evidence="2" id="KW-1185">Reference proteome</keyword>
<dbReference type="Proteomes" id="UP001221757">
    <property type="component" value="Unassembled WGS sequence"/>
</dbReference>
<dbReference type="EMBL" id="JARKIE010000029">
    <property type="protein sequence ID" value="KAJ7697684.1"/>
    <property type="molecule type" value="Genomic_DNA"/>
</dbReference>
<sequence length="83" mass="9752">YHTSRLTEQQWVEELRHRHTERIYSKLGVHLYVHNISENPLCLCIGPDALAGLIWRIAVDMSVTKAIMPSLRLCHRCRKDMQI</sequence>